<reference evidence="2" key="1">
    <citation type="submission" date="2023-03" db="EMBL/GenBank/DDBJ databases">
        <title>Massive genome expansion in bonnet fungi (Mycena s.s.) driven by repeated elements and novel gene families across ecological guilds.</title>
        <authorList>
            <consortium name="Lawrence Berkeley National Laboratory"/>
            <person name="Harder C.B."/>
            <person name="Miyauchi S."/>
            <person name="Viragh M."/>
            <person name="Kuo A."/>
            <person name="Thoen E."/>
            <person name="Andreopoulos B."/>
            <person name="Lu D."/>
            <person name="Skrede I."/>
            <person name="Drula E."/>
            <person name="Henrissat B."/>
            <person name="Morin E."/>
            <person name="Kohler A."/>
            <person name="Barry K."/>
            <person name="LaButti K."/>
            <person name="Morin E."/>
            <person name="Salamov A."/>
            <person name="Lipzen A."/>
            <person name="Mereny Z."/>
            <person name="Hegedus B."/>
            <person name="Baldrian P."/>
            <person name="Stursova M."/>
            <person name="Weitz H."/>
            <person name="Taylor A."/>
            <person name="Grigoriev I.V."/>
            <person name="Nagy L.G."/>
            <person name="Martin F."/>
            <person name="Kauserud H."/>
        </authorList>
    </citation>
    <scope>NUCLEOTIDE SEQUENCE</scope>
    <source>
        <strain evidence="2">CBHHK067</strain>
    </source>
</reference>
<proteinExistence type="predicted"/>
<feature type="domain" description="Carboxylesterase type B" evidence="1">
    <location>
        <begin position="51"/>
        <end position="163"/>
    </location>
</feature>
<evidence type="ECO:0000313" key="2">
    <source>
        <dbReference type="EMBL" id="KAJ7693571.1"/>
    </source>
</evidence>
<comment type="caution">
    <text evidence="2">The sequence shown here is derived from an EMBL/GenBank/DDBJ whole genome shotgun (WGS) entry which is preliminary data.</text>
</comment>
<dbReference type="Proteomes" id="UP001221757">
    <property type="component" value="Unassembled WGS sequence"/>
</dbReference>
<dbReference type="Pfam" id="PF00135">
    <property type="entry name" value="COesterase"/>
    <property type="match status" value="1"/>
</dbReference>
<name>A0AAD7GGI0_MYCRO</name>
<organism evidence="2 3">
    <name type="scientific">Mycena rosella</name>
    <name type="common">Pink bonnet</name>
    <name type="synonym">Agaricus rosellus</name>
    <dbReference type="NCBI Taxonomy" id="1033263"/>
    <lineage>
        <taxon>Eukaryota</taxon>
        <taxon>Fungi</taxon>
        <taxon>Dikarya</taxon>
        <taxon>Basidiomycota</taxon>
        <taxon>Agaricomycotina</taxon>
        <taxon>Agaricomycetes</taxon>
        <taxon>Agaricomycetidae</taxon>
        <taxon>Agaricales</taxon>
        <taxon>Marasmiineae</taxon>
        <taxon>Mycenaceae</taxon>
        <taxon>Mycena</taxon>
    </lineage>
</organism>
<dbReference type="InterPro" id="IPR029058">
    <property type="entry name" value="AB_hydrolase_fold"/>
</dbReference>
<protein>
    <recommendedName>
        <fullName evidence="1">Carboxylesterase type B domain-containing protein</fullName>
    </recommendedName>
</protein>
<keyword evidence="3" id="KW-1185">Reference proteome</keyword>
<gene>
    <name evidence="2" type="ORF">B0H17DRAFT_488647</name>
</gene>
<evidence type="ECO:0000259" key="1">
    <source>
        <dbReference type="Pfam" id="PF00135"/>
    </source>
</evidence>
<evidence type="ECO:0000313" key="3">
    <source>
        <dbReference type="Proteomes" id="UP001221757"/>
    </source>
</evidence>
<dbReference type="AlphaFoldDB" id="A0AAD7GGI0"/>
<dbReference type="InterPro" id="IPR002018">
    <property type="entry name" value="CarbesteraseB"/>
</dbReference>
<dbReference type="SUPFAM" id="SSF53474">
    <property type="entry name" value="alpha/beta-Hydrolases"/>
    <property type="match status" value="1"/>
</dbReference>
<accession>A0AAD7GGI0</accession>
<dbReference type="EMBL" id="JARKIE010000045">
    <property type="protein sequence ID" value="KAJ7693571.1"/>
    <property type="molecule type" value="Genomic_DNA"/>
</dbReference>
<sequence>MIGNTQNDGSLFAVGLTDLPAYLAATFDGVVTADQMRALYPSLSDTFIIPEIIKDFEFLCPAELWAGAAVGAGVSNIYRYTYGAVFADLQLFPNAGAWHSSELFEIFGTFNRSTATDPEAELSQTMQTLVGNFVKNPADAPAPNWPKFVPGNMTINVAELAYNGNVEASDVVQAVQSSSLDGPCDDFWNFFLDVRV</sequence>
<dbReference type="Gene3D" id="3.40.50.1820">
    <property type="entry name" value="alpha/beta hydrolase"/>
    <property type="match status" value="1"/>
</dbReference>